<dbReference type="AlphaFoldDB" id="A0A657LSW7"/>
<evidence type="ECO:0000313" key="1">
    <source>
        <dbReference type="EMBL" id="OJF97608.1"/>
    </source>
</evidence>
<sequence>MTSLEIELPFDELMTPSFGVGMLLYGTAYLQDAGDGDFFVQSVKLDGGPWIRPVREGGTLEAKLYQEIAAVLYDKSTHEGRKAAEEWAMALADSRLPDPDRAYDERRDACIHAHFAASE</sequence>
<reference evidence="1 2" key="1">
    <citation type="submission" date="2016-02" db="EMBL/GenBank/DDBJ databases">
        <title>Genome sequencing of a beta-galactosidase producing bacteria Rhizobium sp. 59.</title>
        <authorList>
            <person name="Wang D."/>
            <person name="Kot W."/>
            <person name="Qin Y."/>
            <person name="Hansen L."/>
            <person name="Naqvi K."/>
            <person name="Rensing C."/>
        </authorList>
    </citation>
    <scope>NUCLEOTIDE SEQUENCE [LARGE SCALE GENOMIC DNA]</scope>
    <source>
        <strain evidence="1 2">59</strain>
    </source>
</reference>
<keyword evidence="2" id="KW-1185">Reference proteome</keyword>
<dbReference type="EMBL" id="LSRP01000082">
    <property type="protein sequence ID" value="OJF97608.1"/>
    <property type="molecule type" value="Genomic_DNA"/>
</dbReference>
<gene>
    <name evidence="1" type="ORF">AX760_16745</name>
</gene>
<accession>A0A657LSW7</accession>
<dbReference type="Proteomes" id="UP000182661">
    <property type="component" value="Unassembled WGS sequence"/>
</dbReference>
<name>A0A657LSW7_9HYPH</name>
<dbReference type="OrthoDB" id="8301601at2"/>
<dbReference type="RefSeq" id="WP_071832982.1">
    <property type="nucleotide sequence ID" value="NZ_LSRP01000082.1"/>
</dbReference>
<protein>
    <submittedName>
        <fullName evidence="1">Uncharacterized protein</fullName>
    </submittedName>
</protein>
<comment type="caution">
    <text evidence="1">The sequence shown here is derived from an EMBL/GenBank/DDBJ whole genome shotgun (WGS) entry which is preliminary data.</text>
</comment>
<evidence type="ECO:0000313" key="2">
    <source>
        <dbReference type="Proteomes" id="UP000182661"/>
    </source>
</evidence>
<proteinExistence type="predicted"/>
<organism evidence="1 2">
    <name type="scientific">Pararhizobium antarcticum</name>
    <dbReference type="NCBI Taxonomy" id="1798805"/>
    <lineage>
        <taxon>Bacteria</taxon>
        <taxon>Pseudomonadati</taxon>
        <taxon>Pseudomonadota</taxon>
        <taxon>Alphaproteobacteria</taxon>
        <taxon>Hyphomicrobiales</taxon>
        <taxon>Rhizobiaceae</taxon>
        <taxon>Rhizobium/Agrobacterium group</taxon>
        <taxon>Pararhizobium</taxon>
    </lineage>
</organism>